<proteinExistence type="predicted"/>
<reference evidence="2 3" key="1">
    <citation type="submission" date="2017-05" db="EMBL/GenBank/DDBJ databases">
        <title>Bifidobacterium vansinderenii sp. nov.</title>
        <authorList>
            <person name="Lugli G.A."/>
            <person name="Duranti S."/>
            <person name="Mangifesta M."/>
        </authorList>
    </citation>
    <scope>NUCLEOTIDE SEQUENCE [LARGE SCALE GENOMIC DNA]</scope>
    <source>
        <strain evidence="2 3">Tam10B</strain>
    </source>
</reference>
<dbReference type="EMBL" id="NEWD01000031">
    <property type="protein sequence ID" value="OXM99712.1"/>
    <property type="molecule type" value="Genomic_DNA"/>
</dbReference>
<sequence>MNIKKSILRGMALYGASTLAANPVAGKAIADTLADLQNDAR</sequence>
<name>A0A229VVR9_9BIFI</name>
<evidence type="ECO:0000256" key="1">
    <source>
        <dbReference type="SAM" id="SignalP"/>
    </source>
</evidence>
<dbReference type="AlphaFoldDB" id="A0A229VVR9"/>
<feature type="signal peptide" evidence="1">
    <location>
        <begin position="1"/>
        <end position="20"/>
    </location>
</feature>
<feature type="chain" id="PRO_5039356743" evidence="1">
    <location>
        <begin position="21"/>
        <end position="41"/>
    </location>
</feature>
<accession>A0A229VVR9</accession>
<dbReference type="RefSeq" id="WP_269843602.1">
    <property type="nucleotide sequence ID" value="NZ_NEWD01000031.1"/>
</dbReference>
<protein>
    <submittedName>
        <fullName evidence="2">Uncharacterized protein</fullName>
    </submittedName>
</protein>
<keyword evidence="3" id="KW-1185">Reference proteome</keyword>
<keyword evidence="1" id="KW-0732">Signal</keyword>
<comment type="caution">
    <text evidence="2">The sequence shown here is derived from an EMBL/GenBank/DDBJ whole genome shotgun (WGS) entry which is preliminary data.</text>
</comment>
<dbReference type="Proteomes" id="UP000215433">
    <property type="component" value="Unassembled WGS sequence"/>
</dbReference>
<organism evidence="2 3">
    <name type="scientific">Bifidobacterium vansinderenii</name>
    <dbReference type="NCBI Taxonomy" id="1984871"/>
    <lineage>
        <taxon>Bacteria</taxon>
        <taxon>Bacillati</taxon>
        <taxon>Actinomycetota</taxon>
        <taxon>Actinomycetes</taxon>
        <taxon>Bifidobacteriales</taxon>
        <taxon>Bifidobacteriaceae</taxon>
        <taxon>Bifidobacterium</taxon>
    </lineage>
</organism>
<evidence type="ECO:0000313" key="3">
    <source>
        <dbReference type="Proteomes" id="UP000215433"/>
    </source>
</evidence>
<evidence type="ECO:0000313" key="2">
    <source>
        <dbReference type="EMBL" id="OXM99712.1"/>
    </source>
</evidence>
<gene>
    <name evidence="2" type="ORF">Tam10B_2030</name>
</gene>